<dbReference type="InterPro" id="IPR016032">
    <property type="entry name" value="Sig_transdc_resp-reg_C-effctor"/>
</dbReference>
<accession>A0A7Y9F467</accession>
<dbReference type="SMART" id="SM00862">
    <property type="entry name" value="Trans_reg_C"/>
    <property type="match status" value="1"/>
</dbReference>
<evidence type="ECO:0000256" key="4">
    <source>
        <dbReference type="ARBA" id="ARBA00023163"/>
    </source>
</evidence>
<evidence type="ECO:0000256" key="3">
    <source>
        <dbReference type="ARBA" id="ARBA00023125"/>
    </source>
</evidence>
<evidence type="ECO:0000259" key="7">
    <source>
        <dbReference type="PROSITE" id="PS50110"/>
    </source>
</evidence>
<dbReference type="Gene3D" id="6.10.250.690">
    <property type="match status" value="1"/>
</dbReference>
<dbReference type="AlphaFoldDB" id="A0A7Y9F467"/>
<gene>
    <name evidence="9" type="ORF">BKA08_003477</name>
</gene>
<evidence type="ECO:0000256" key="2">
    <source>
        <dbReference type="ARBA" id="ARBA00023015"/>
    </source>
</evidence>
<evidence type="ECO:0000313" key="10">
    <source>
        <dbReference type="Proteomes" id="UP000516957"/>
    </source>
</evidence>
<dbReference type="PROSITE" id="PS50110">
    <property type="entry name" value="RESPONSE_REGULATORY"/>
    <property type="match status" value="1"/>
</dbReference>
<feature type="DNA-binding region" description="OmpR/PhoB-type" evidence="6">
    <location>
        <begin position="133"/>
        <end position="232"/>
    </location>
</feature>
<reference evidence="9 10" key="1">
    <citation type="submission" date="2020-07" db="EMBL/GenBank/DDBJ databases">
        <title>Sequencing the genomes of 1000 actinobacteria strains.</title>
        <authorList>
            <person name="Klenk H.-P."/>
        </authorList>
    </citation>
    <scope>NUCLEOTIDE SEQUENCE [LARGE SCALE GENOMIC DNA]</scope>
    <source>
        <strain evidence="9 10">DSM 18965</strain>
    </source>
</reference>
<dbReference type="PROSITE" id="PS51755">
    <property type="entry name" value="OMPR_PHOB"/>
    <property type="match status" value="1"/>
</dbReference>
<dbReference type="EMBL" id="JACCBE010000001">
    <property type="protein sequence ID" value="NYD59239.1"/>
    <property type="molecule type" value="Genomic_DNA"/>
</dbReference>
<dbReference type="GO" id="GO:0006355">
    <property type="term" value="P:regulation of DNA-templated transcription"/>
    <property type="evidence" value="ECO:0007669"/>
    <property type="project" value="InterPro"/>
</dbReference>
<evidence type="ECO:0000256" key="1">
    <source>
        <dbReference type="ARBA" id="ARBA00022553"/>
    </source>
</evidence>
<sequence length="234" mass="25270">MSEHRALVVDDDPDVRDLVVMVLEGLGLETRAVGTGRDAVSTAREWAPDLVTLDLTLPDADGTEVCRELRTFTDAYVVMITGRDTEVERLVGLEVGADEYLVKPFSPRELKARAAALLRRPRVGSLPAAPSPSAPLRLEGGLVVSREQKFATLDGVPLPLTPPELDLLATLATRPGQPWAREALAAEVWSGELIESDFVVDVQVAGLRRKLRNAAGRDLISTVGGSSYQLDPAR</sequence>
<dbReference type="SUPFAM" id="SSF52172">
    <property type="entry name" value="CheY-like"/>
    <property type="match status" value="1"/>
</dbReference>
<dbReference type="InterPro" id="IPR039420">
    <property type="entry name" value="WalR-like"/>
</dbReference>
<evidence type="ECO:0000256" key="6">
    <source>
        <dbReference type="PROSITE-ProRule" id="PRU01091"/>
    </source>
</evidence>
<dbReference type="InterPro" id="IPR011006">
    <property type="entry name" value="CheY-like_superfamily"/>
</dbReference>
<dbReference type="InterPro" id="IPR001867">
    <property type="entry name" value="OmpR/PhoB-type_DNA-bd"/>
</dbReference>
<feature type="domain" description="Response regulatory" evidence="7">
    <location>
        <begin position="5"/>
        <end position="118"/>
    </location>
</feature>
<dbReference type="RefSeq" id="WP_258016997.1">
    <property type="nucleotide sequence ID" value="NZ_CP059163.1"/>
</dbReference>
<keyword evidence="3 6" id="KW-0238">DNA-binding</keyword>
<comment type="caution">
    <text evidence="9">The sequence shown here is derived from an EMBL/GenBank/DDBJ whole genome shotgun (WGS) entry which is preliminary data.</text>
</comment>
<feature type="modified residue" description="4-aspartylphosphate" evidence="5">
    <location>
        <position position="54"/>
    </location>
</feature>
<dbReference type="SMART" id="SM00448">
    <property type="entry name" value="REC"/>
    <property type="match status" value="1"/>
</dbReference>
<dbReference type="GO" id="GO:0000976">
    <property type="term" value="F:transcription cis-regulatory region binding"/>
    <property type="evidence" value="ECO:0007669"/>
    <property type="project" value="TreeGrafter"/>
</dbReference>
<evidence type="ECO:0000259" key="8">
    <source>
        <dbReference type="PROSITE" id="PS51755"/>
    </source>
</evidence>
<dbReference type="Pfam" id="PF00072">
    <property type="entry name" value="Response_reg"/>
    <property type="match status" value="1"/>
</dbReference>
<dbReference type="GO" id="GO:0000156">
    <property type="term" value="F:phosphorelay response regulator activity"/>
    <property type="evidence" value="ECO:0007669"/>
    <property type="project" value="TreeGrafter"/>
</dbReference>
<evidence type="ECO:0000256" key="5">
    <source>
        <dbReference type="PROSITE-ProRule" id="PRU00169"/>
    </source>
</evidence>
<keyword evidence="1 5" id="KW-0597">Phosphoprotein</keyword>
<dbReference type="GO" id="GO:0032993">
    <property type="term" value="C:protein-DNA complex"/>
    <property type="evidence" value="ECO:0007669"/>
    <property type="project" value="TreeGrafter"/>
</dbReference>
<name>A0A7Y9F467_9ACTN</name>
<dbReference type="GO" id="GO:0005829">
    <property type="term" value="C:cytosol"/>
    <property type="evidence" value="ECO:0007669"/>
    <property type="project" value="TreeGrafter"/>
</dbReference>
<evidence type="ECO:0000313" key="9">
    <source>
        <dbReference type="EMBL" id="NYD59239.1"/>
    </source>
</evidence>
<dbReference type="Gene3D" id="1.10.10.10">
    <property type="entry name" value="Winged helix-like DNA-binding domain superfamily/Winged helix DNA-binding domain"/>
    <property type="match status" value="1"/>
</dbReference>
<keyword evidence="10" id="KW-1185">Reference proteome</keyword>
<dbReference type="Gene3D" id="3.40.50.2300">
    <property type="match status" value="1"/>
</dbReference>
<dbReference type="SUPFAM" id="SSF46894">
    <property type="entry name" value="C-terminal effector domain of the bipartite response regulators"/>
    <property type="match status" value="1"/>
</dbReference>
<dbReference type="InterPro" id="IPR036388">
    <property type="entry name" value="WH-like_DNA-bd_sf"/>
</dbReference>
<dbReference type="PANTHER" id="PTHR48111">
    <property type="entry name" value="REGULATOR OF RPOS"/>
    <property type="match status" value="1"/>
</dbReference>
<keyword evidence="2" id="KW-0805">Transcription regulation</keyword>
<dbReference type="InterPro" id="IPR001789">
    <property type="entry name" value="Sig_transdc_resp-reg_receiver"/>
</dbReference>
<dbReference type="PANTHER" id="PTHR48111:SF4">
    <property type="entry name" value="DNA-BINDING DUAL TRANSCRIPTIONAL REGULATOR OMPR"/>
    <property type="match status" value="1"/>
</dbReference>
<dbReference type="Proteomes" id="UP000516957">
    <property type="component" value="Unassembled WGS sequence"/>
</dbReference>
<organism evidence="9 10">
    <name type="scientific">Nocardioides marinisabuli</name>
    <dbReference type="NCBI Taxonomy" id="419476"/>
    <lineage>
        <taxon>Bacteria</taxon>
        <taxon>Bacillati</taxon>
        <taxon>Actinomycetota</taxon>
        <taxon>Actinomycetes</taxon>
        <taxon>Propionibacteriales</taxon>
        <taxon>Nocardioidaceae</taxon>
        <taxon>Nocardioides</taxon>
    </lineage>
</organism>
<dbReference type="Pfam" id="PF00486">
    <property type="entry name" value="Trans_reg_C"/>
    <property type="match status" value="1"/>
</dbReference>
<proteinExistence type="predicted"/>
<feature type="domain" description="OmpR/PhoB-type" evidence="8">
    <location>
        <begin position="133"/>
        <end position="232"/>
    </location>
</feature>
<dbReference type="CDD" id="cd00383">
    <property type="entry name" value="trans_reg_C"/>
    <property type="match status" value="1"/>
</dbReference>
<protein>
    <submittedName>
        <fullName evidence="9">DNA-binding response OmpR family regulator</fullName>
    </submittedName>
</protein>
<keyword evidence="4" id="KW-0804">Transcription</keyword>